<evidence type="ECO:0000313" key="3">
    <source>
        <dbReference type="Proteomes" id="UP000637267"/>
    </source>
</evidence>
<evidence type="ECO:0000313" key="2">
    <source>
        <dbReference type="EMBL" id="GGP22110.1"/>
    </source>
</evidence>
<name>A0ABQ2PAP9_9NEIS</name>
<evidence type="ECO:0000256" key="1">
    <source>
        <dbReference type="SAM" id="MobiDB-lite"/>
    </source>
</evidence>
<keyword evidence="3" id="KW-1185">Reference proteome</keyword>
<gene>
    <name evidence="2" type="ORF">GCM10010970_23600</name>
</gene>
<dbReference type="Proteomes" id="UP000637267">
    <property type="component" value="Unassembled WGS sequence"/>
</dbReference>
<reference evidence="3" key="1">
    <citation type="journal article" date="2019" name="Int. J. Syst. Evol. Microbiol.">
        <title>The Global Catalogue of Microorganisms (GCM) 10K type strain sequencing project: providing services to taxonomists for standard genome sequencing and annotation.</title>
        <authorList>
            <consortium name="The Broad Institute Genomics Platform"/>
            <consortium name="The Broad Institute Genome Sequencing Center for Infectious Disease"/>
            <person name="Wu L."/>
            <person name="Ma J."/>
        </authorList>
    </citation>
    <scope>NUCLEOTIDE SEQUENCE [LARGE SCALE GENOMIC DNA]</scope>
    <source>
        <strain evidence="3">CGMCC 1.8859</strain>
    </source>
</reference>
<organism evidence="2 3">
    <name type="scientific">Silvimonas iriomotensis</name>
    <dbReference type="NCBI Taxonomy" id="449662"/>
    <lineage>
        <taxon>Bacteria</taxon>
        <taxon>Pseudomonadati</taxon>
        <taxon>Pseudomonadota</taxon>
        <taxon>Betaproteobacteria</taxon>
        <taxon>Neisseriales</taxon>
        <taxon>Chitinibacteraceae</taxon>
        <taxon>Silvimonas</taxon>
    </lineage>
</organism>
<accession>A0ABQ2PAP9</accession>
<sequence length="134" mass="14295">MTAFAPLVGEAGSEPKPIPASDEGLKHPVALQRAKLQRVVEQIDTNFKLVGPKNCSPSLLQDSLYAAAEIDIGEDVETRGAVCNWFQRSGLNVPSTCGRFEGNKSLSVKLDLISNGPMVANKPGNSGVECRESK</sequence>
<protein>
    <submittedName>
        <fullName evidence="2">Uncharacterized protein</fullName>
    </submittedName>
</protein>
<dbReference type="EMBL" id="BMLX01000003">
    <property type="protein sequence ID" value="GGP22110.1"/>
    <property type="molecule type" value="Genomic_DNA"/>
</dbReference>
<feature type="region of interest" description="Disordered" evidence="1">
    <location>
        <begin position="1"/>
        <end position="23"/>
    </location>
</feature>
<proteinExistence type="predicted"/>
<dbReference type="RefSeq" id="WP_188704582.1">
    <property type="nucleotide sequence ID" value="NZ_BMLX01000003.1"/>
</dbReference>
<comment type="caution">
    <text evidence="2">The sequence shown here is derived from an EMBL/GenBank/DDBJ whole genome shotgun (WGS) entry which is preliminary data.</text>
</comment>